<dbReference type="AlphaFoldDB" id="A0A2D3L754"/>
<protein>
    <submittedName>
        <fullName evidence="1">Uncharacterized protein</fullName>
    </submittedName>
</protein>
<dbReference type="PROSITE" id="PS51257">
    <property type="entry name" value="PROKAR_LIPOPROTEIN"/>
    <property type="match status" value="1"/>
</dbReference>
<dbReference type="RefSeq" id="WP_028905693.1">
    <property type="nucleotide sequence ID" value="NZ_CP024723.1"/>
</dbReference>
<reference evidence="1 2" key="1">
    <citation type="submission" date="2017-11" db="EMBL/GenBank/DDBJ databases">
        <title>Genome sequencing of Prevotella intermedia KCOM 2837.</title>
        <authorList>
            <person name="Kook J.-K."/>
            <person name="Park S.-N."/>
            <person name="Lim Y.K."/>
        </authorList>
    </citation>
    <scope>NUCLEOTIDE SEQUENCE [LARGE SCALE GENOMIC DNA]</scope>
    <source>
        <strain evidence="1 2">KCOM 2837</strain>
    </source>
</reference>
<sequence length="255" mass="28555">MKRIIPLLIAYVAIFFSSCANVDEGDRYIKVESSEAKRAVLVEEFTGQRCINCPEAHEQLTKIQKEYGEDKVIAVCIHASALAVSPLKTKVGEEYYKHWKGDGIPSAIINRSGRMQRVSAWAGIINSELQKPTSVSLSMTNKYDAANRQLSIDVNALSREKFDGKLQIWIVEDGIVAKQLLKDNRVDANYVHNHVFRAAVNGTWGTDIALQENVEAKSNFSIQLDAKWNEKNVSIVTFVYNDSGVQQVVKQHVNS</sequence>
<dbReference type="Proteomes" id="UP000229630">
    <property type="component" value="Chromosome 1"/>
</dbReference>
<dbReference type="GeneID" id="34515316"/>
<dbReference type="InterPro" id="IPR021615">
    <property type="entry name" value="Omp28"/>
</dbReference>
<dbReference type="SUPFAM" id="SSF52833">
    <property type="entry name" value="Thioredoxin-like"/>
    <property type="match status" value="2"/>
</dbReference>
<organism evidence="1 2">
    <name type="scientific">Prevotella intermedia</name>
    <dbReference type="NCBI Taxonomy" id="28131"/>
    <lineage>
        <taxon>Bacteria</taxon>
        <taxon>Pseudomonadati</taxon>
        <taxon>Bacteroidota</taxon>
        <taxon>Bacteroidia</taxon>
        <taxon>Bacteroidales</taxon>
        <taxon>Prevotellaceae</taxon>
        <taxon>Prevotella</taxon>
    </lineage>
</organism>
<evidence type="ECO:0000313" key="1">
    <source>
        <dbReference type="EMBL" id="ATV26409.1"/>
    </source>
</evidence>
<dbReference type="NCBIfam" id="NF033782">
    <property type="entry name" value="lipoprot_Omp28"/>
    <property type="match status" value="1"/>
</dbReference>
<dbReference type="Pfam" id="PF11551">
    <property type="entry name" value="Omp28"/>
    <property type="match status" value="1"/>
</dbReference>
<name>A0A2D3L754_PREIN</name>
<dbReference type="InterPro" id="IPR036249">
    <property type="entry name" value="Thioredoxin-like_sf"/>
</dbReference>
<dbReference type="Gene3D" id="2.60.40.10">
    <property type="entry name" value="Immunoglobulins"/>
    <property type="match status" value="1"/>
</dbReference>
<accession>A0A2D3L754</accession>
<proteinExistence type="predicted"/>
<gene>
    <name evidence="1" type="ORF">CTM62_06570</name>
</gene>
<dbReference type="EMBL" id="CP024723">
    <property type="protein sequence ID" value="ATV26409.1"/>
    <property type="molecule type" value="Genomic_DNA"/>
</dbReference>
<evidence type="ECO:0000313" key="2">
    <source>
        <dbReference type="Proteomes" id="UP000229630"/>
    </source>
</evidence>
<dbReference type="InterPro" id="IPR013783">
    <property type="entry name" value="Ig-like_fold"/>
</dbReference>